<protein>
    <submittedName>
        <fullName evidence="2">Uncharacterized protein</fullName>
    </submittedName>
</protein>
<evidence type="ECO:0000313" key="2">
    <source>
        <dbReference type="EMBL" id="KAF9322883.1"/>
    </source>
</evidence>
<dbReference type="EMBL" id="JAAAUY010001423">
    <property type="protein sequence ID" value="KAF9322883.1"/>
    <property type="molecule type" value="Genomic_DNA"/>
</dbReference>
<feature type="compositionally biased region" description="Basic and acidic residues" evidence="1">
    <location>
        <begin position="92"/>
        <end position="102"/>
    </location>
</feature>
<accession>A0A9P5SC88</accession>
<reference evidence="2" key="1">
    <citation type="journal article" date="2020" name="Fungal Divers.">
        <title>Resolving the Mortierellaceae phylogeny through synthesis of multi-gene phylogenetics and phylogenomics.</title>
        <authorList>
            <person name="Vandepol N."/>
            <person name="Liber J."/>
            <person name="Desiro A."/>
            <person name="Na H."/>
            <person name="Kennedy M."/>
            <person name="Barry K."/>
            <person name="Grigoriev I.V."/>
            <person name="Miller A.N."/>
            <person name="O'Donnell K."/>
            <person name="Stajich J.E."/>
            <person name="Bonito G."/>
        </authorList>
    </citation>
    <scope>NUCLEOTIDE SEQUENCE</scope>
    <source>
        <strain evidence="2">NVP1</strain>
    </source>
</reference>
<evidence type="ECO:0000313" key="3">
    <source>
        <dbReference type="Proteomes" id="UP000696485"/>
    </source>
</evidence>
<proteinExistence type="predicted"/>
<dbReference type="Proteomes" id="UP000696485">
    <property type="component" value="Unassembled WGS sequence"/>
</dbReference>
<feature type="compositionally biased region" description="Basic and acidic residues" evidence="1">
    <location>
        <begin position="10"/>
        <end position="19"/>
    </location>
</feature>
<organism evidence="2 3">
    <name type="scientific">Podila minutissima</name>
    <dbReference type="NCBI Taxonomy" id="64525"/>
    <lineage>
        <taxon>Eukaryota</taxon>
        <taxon>Fungi</taxon>
        <taxon>Fungi incertae sedis</taxon>
        <taxon>Mucoromycota</taxon>
        <taxon>Mortierellomycotina</taxon>
        <taxon>Mortierellomycetes</taxon>
        <taxon>Mortierellales</taxon>
        <taxon>Mortierellaceae</taxon>
        <taxon>Podila</taxon>
    </lineage>
</organism>
<comment type="caution">
    <text evidence="2">The sequence shown here is derived from an EMBL/GenBank/DDBJ whole genome shotgun (WGS) entry which is preliminary data.</text>
</comment>
<feature type="compositionally biased region" description="Acidic residues" evidence="1">
    <location>
        <begin position="75"/>
        <end position="91"/>
    </location>
</feature>
<gene>
    <name evidence="2" type="ORF">BG006_001979</name>
</gene>
<feature type="region of interest" description="Disordered" evidence="1">
    <location>
        <begin position="1"/>
        <end position="129"/>
    </location>
</feature>
<sequence length="129" mass="14804">MLELDAQYQAEKEAKRKAEEEEEERDLAELETYIRKKRLASEKDVEVQAEEDDGWSRHESGEDDEWAGLGSVEKGEDELEGDEEEENDDSDKESKDEDRAESEYDVNEAGEDNEGTEVDYATCKLPATY</sequence>
<feature type="compositionally biased region" description="Acidic residues" evidence="1">
    <location>
        <begin position="103"/>
        <end position="117"/>
    </location>
</feature>
<evidence type="ECO:0000256" key="1">
    <source>
        <dbReference type="SAM" id="MobiDB-lite"/>
    </source>
</evidence>
<keyword evidence="3" id="KW-1185">Reference proteome</keyword>
<name>A0A9P5SC88_9FUNG</name>
<dbReference type="AlphaFoldDB" id="A0A9P5SC88"/>